<dbReference type="Pfam" id="PF01207">
    <property type="entry name" value="Dus"/>
    <property type="match status" value="1"/>
</dbReference>
<proteinExistence type="predicted"/>
<feature type="domain" description="DUS-like FMN-binding" evidence="11">
    <location>
        <begin position="35"/>
        <end position="291"/>
    </location>
</feature>
<dbReference type="OrthoDB" id="10262250at2759"/>
<dbReference type="InterPro" id="IPR018517">
    <property type="entry name" value="tRNA_hU_synthase_CS"/>
</dbReference>
<feature type="region of interest" description="Disordered" evidence="10">
    <location>
        <begin position="353"/>
        <end position="479"/>
    </location>
</feature>
<dbReference type="PROSITE" id="PS01136">
    <property type="entry name" value="UPF0034"/>
    <property type="match status" value="1"/>
</dbReference>
<keyword evidence="6" id="KW-0560">Oxidoreductase</keyword>
<dbReference type="CDD" id="cd02801">
    <property type="entry name" value="DUS_like_FMN"/>
    <property type="match status" value="1"/>
</dbReference>
<dbReference type="STRING" id="341454.A0A4S2N3Y0"/>
<evidence type="ECO:0000259" key="11">
    <source>
        <dbReference type="Pfam" id="PF01207"/>
    </source>
</evidence>
<dbReference type="InParanoid" id="A0A4S2N3Y0"/>
<feature type="region of interest" description="Disordered" evidence="10">
    <location>
        <begin position="1"/>
        <end position="24"/>
    </location>
</feature>
<evidence type="ECO:0000313" key="12">
    <source>
        <dbReference type="EMBL" id="TGZ83847.1"/>
    </source>
</evidence>
<keyword evidence="5" id="KW-0819">tRNA processing</keyword>
<evidence type="ECO:0000256" key="5">
    <source>
        <dbReference type="ARBA" id="ARBA00022694"/>
    </source>
</evidence>
<evidence type="ECO:0000256" key="1">
    <source>
        <dbReference type="ARBA" id="ARBA00001917"/>
    </source>
</evidence>
<organism evidence="12 13">
    <name type="scientific">Ascodesmis nigricans</name>
    <dbReference type="NCBI Taxonomy" id="341454"/>
    <lineage>
        <taxon>Eukaryota</taxon>
        <taxon>Fungi</taxon>
        <taxon>Dikarya</taxon>
        <taxon>Ascomycota</taxon>
        <taxon>Pezizomycotina</taxon>
        <taxon>Pezizomycetes</taxon>
        <taxon>Pezizales</taxon>
        <taxon>Ascodesmidaceae</taxon>
        <taxon>Ascodesmis</taxon>
    </lineage>
</organism>
<dbReference type="AlphaFoldDB" id="A0A4S2N3Y0"/>
<evidence type="ECO:0000256" key="9">
    <source>
        <dbReference type="ARBA" id="ARBA00049447"/>
    </source>
</evidence>
<evidence type="ECO:0000256" key="6">
    <source>
        <dbReference type="ARBA" id="ARBA00023002"/>
    </source>
</evidence>
<dbReference type="FunCoup" id="A0A4S2N3Y0">
    <property type="interactions" value="815"/>
</dbReference>
<comment type="function">
    <text evidence="7">Catalyzes the synthesis of dihydrouridine, a modified base found in the D-loop of most tRNAs. Specifically modifies U47 in cytoplasmic tRNAs. Catalyzes the synthesis of dihydrouridine in some mRNAs, thereby affecting their translation.</text>
</comment>
<dbReference type="InterPro" id="IPR013785">
    <property type="entry name" value="Aldolase_TIM"/>
</dbReference>
<keyword evidence="3" id="KW-0288">FMN</keyword>
<dbReference type="Proteomes" id="UP000298138">
    <property type="component" value="Unassembled WGS sequence"/>
</dbReference>
<feature type="compositionally biased region" description="Basic and acidic residues" evidence="10">
    <location>
        <begin position="398"/>
        <end position="427"/>
    </location>
</feature>
<dbReference type="GO" id="GO:0006397">
    <property type="term" value="P:mRNA processing"/>
    <property type="evidence" value="ECO:0007669"/>
    <property type="project" value="UniProtKB-KW"/>
</dbReference>
<gene>
    <name evidence="12" type="ORF">EX30DRAFT_346581</name>
</gene>
<dbReference type="PANTHER" id="PTHR45936">
    <property type="entry name" value="TRNA-DIHYDROURIDINE(20) SYNTHASE [NAD(P)+]-LIKE"/>
    <property type="match status" value="1"/>
</dbReference>
<keyword evidence="4" id="KW-0507">mRNA processing</keyword>
<name>A0A4S2N3Y0_9PEZI</name>
<dbReference type="GO" id="GO:0017150">
    <property type="term" value="F:tRNA dihydrouridine synthase activity"/>
    <property type="evidence" value="ECO:0007669"/>
    <property type="project" value="InterPro"/>
</dbReference>
<dbReference type="EMBL" id="ML220113">
    <property type="protein sequence ID" value="TGZ83847.1"/>
    <property type="molecule type" value="Genomic_DNA"/>
</dbReference>
<evidence type="ECO:0000256" key="2">
    <source>
        <dbReference type="ARBA" id="ARBA00022630"/>
    </source>
</evidence>
<feature type="compositionally biased region" description="Basic and acidic residues" evidence="10">
    <location>
        <begin position="438"/>
        <end position="456"/>
    </location>
</feature>
<evidence type="ECO:0000256" key="4">
    <source>
        <dbReference type="ARBA" id="ARBA00022664"/>
    </source>
</evidence>
<evidence type="ECO:0000256" key="10">
    <source>
        <dbReference type="SAM" id="MobiDB-lite"/>
    </source>
</evidence>
<dbReference type="SUPFAM" id="SSF51395">
    <property type="entry name" value="FMN-linked oxidoreductases"/>
    <property type="match status" value="1"/>
</dbReference>
<dbReference type="InterPro" id="IPR052582">
    <property type="entry name" value="tRNA-DUS-like"/>
</dbReference>
<evidence type="ECO:0000313" key="13">
    <source>
        <dbReference type="Proteomes" id="UP000298138"/>
    </source>
</evidence>
<keyword evidence="2" id="KW-0285">Flavoprotein</keyword>
<dbReference type="GO" id="GO:0050660">
    <property type="term" value="F:flavin adenine dinucleotide binding"/>
    <property type="evidence" value="ECO:0007669"/>
    <property type="project" value="InterPro"/>
</dbReference>
<protein>
    <submittedName>
        <fullName evidence="12">FMN-linked oxidoreductase</fullName>
    </submittedName>
</protein>
<dbReference type="PANTHER" id="PTHR45936:SF1">
    <property type="entry name" value="TRNA-DIHYDROURIDINE(20) SYNTHASE [NAD(P)+]-LIKE"/>
    <property type="match status" value="1"/>
</dbReference>
<evidence type="ECO:0000256" key="3">
    <source>
        <dbReference type="ARBA" id="ARBA00022643"/>
    </source>
</evidence>
<evidence type="ECO:0000256" key="7">
    <source>
        <dbReference type="ARBA" id="ARBA00045934"/>
    </source>
</evidence>
<comment type="catalytic activity">
    <reaction evidence="9">
        <text>a 5,6-dihydrouridine in mRNA + NADP(+) = a uridine in mRNA + NADPH + H(+)</text>
        <dbReference type="Rhea" id="RHEA:69855"/>
        <dbReference type="Rhea" id="RHEA-COMP:14658"/>
        <dbReference type="Rhea" id="RHEA-COMP:17789"/>
        <dbReference type="ChEBI" id="CHEBI:15378"/>
        <dbReference type="ChEBI" id="CHEBI:57783"/>
        <dbReference type="ChEBI" id="CHEBI:58349"/>
        <dbReference type="ChEBI" id="CHEBI:65315"/>
        <dbReference type="ChEBI" id="CHEBI:74443"/>
    </reaction>
    <physiologicalReaction direction="right-to-left" evidence="9">
        <dbReference type="Rhea" id="RHEA:69857"/>
    </physiologicalReaction>
</comment>
<keyword evidence="13" id="KW-1185">Reference proteome</keyword>
<accession>A0A4S2N3Y0</accession>
<feature type="compositionally biased region" description="Polar residues" evidence="10">
    <location>
        <begin position="1"/>
        <end position="17"/>
    </location>
</feature>
<dbReference type="Gene3D" id="3.20.20.70">
    <property type="entry name" value="Aldolase class I"/>
    <property type="match status" value="1"/>
</dbReference>
<comment type="catalytic activity">
    <reaction evidence="8">
        <text>a 5,6-dihydrouridine in mRNA + NAD(+) = a uridine in mRNA + NADH + H(+)</text>
        <dbReference type="Rhea" id="RHEA:69851"/>
        <dbReference type="Rhea" id="RHEA-COMP:14658"/>
        <dbReference type="Rhea" id="RHEA-COMP:17789"/>
        <dbReference type="ChEBI" id="CHEBI:15378"/>
        <dbReference type="ChEBI" id="CHEBI:57540"/>
        <dbReference type="ChEBI" id="CHEBI:57945"/>
        <dbReference type="ChEBI" id="CHEBI:65315"/>
        <dbReference type="ChEBI" id="CHEBI:74443"/>
    </reaction>
    <physiologicalReaction direction="right-to-left" evidence="8">
        <dbReference type="Rhea" id="RHEA:69853"/>
    </physiologicalReaction>
</comment>
<comment type="cofactor">
    <cofactor evidence="1">
        <name>FMN</name>
        <dbReference type="ChEBI" id="CHEBI:58210"/>
    </cofactor>
</comment>
<feature type="compositionally biased region" description="Basic and acidic residues" evidence="10">
    <location>
        <begin position="372"/>
        <end position="381"/>
    </location>
</feature>
<dbReference type="GO" id="GO:0005737">
    <property type="term" value="C:cytoplasm"/>
    <property type="evidence" value="ECO:0007669"/>
    <property type="project" value="TreeGrafter"/>
</dbReference>
<reference evidence="12 13" key="1">
    <citation type="submission" date="2019-04" db="EMBL/GenBank/DDBJ databases">
        <title>Comparative genomics and transcriptomics to analyze fruiting body development in filamentous ascomycetes.</title>
        <authorList>
            <consortium name="DOE Joint Genome Institute"/>
            <person name="Lutkenhaus R."/>
            <person name="Traeger S."/>
            <person name="Breuer J."/>
            <person name="Kuo A."/>
            <person name="Lipzen A."/>
            <person name="Pangilinan J."/>
            <person name="Dilworth D."/>
            <person name="Sandor L."/>
            <person name="Poggeler S."/>
            <person name="Barry K."/>
            <person name="Grigoriev I.V."/>
            <person name="Nowrousian M."/>
        </authorList>
    </citation>
    <scope>NUCLEOTIDE SEQUENCE [LARGE SCALE GENOMIC DNA]</scope>
    <source>
        <strain evidence="12 13">CBS 389.68</strain>
    </source>
</reference>
<dbReference type="InterPro" id="IPR035587">
    <property type="entry name" value="DUS-like_FMN-bd"/>
</dbReference>
<sequence length="479" mass="52383">MSDSPAVSDSNTPSTASKPGPVPHTHPGYVGKCVLAPMVRTGELPTRLLALRYGCDMVWGPEVVDKGIIGSERRENEAADTVDFVKSGHNGKDQMVFRTHRTLEKERKKCIFQIGTANPELAVQGAKLVAADVAGVDVNAGCPKHFSIHSGMGAALLKTPETLTAILRSLITEVGKPFNIPISVKIRILDDLDSTLTLVRQLCETGVCRVTVHCRTAPMRPREAPIRDYLAAIADLCHSYNVACYANGDVRSRMHADEIISQYGVDGCMIAIAAEKNPSVFSTELARPWGEVVRNYLEYSQAIGHYFSNTKFCLNNLIPGAEEHGQKVTQAKSVLGVCEILGLPYKPLNAEIEKEDRESEEQAQALRAQKQKVKEAQEANRLKQAQGKAKVKQHNLQKNKEKQKRLNEEKKKGNAERQKSATPDRETQAVAGQKRKRGEGGKSMDREAGKSKKPEVAPEGPNAVDLSQPKKLVDAVAGQ</sequence>
<evidence type="ECO:0000256" key="8">
    <source>
        <dbReference type="ARBA" id="ARBA00048342"/>
    </source>
</evidence>